<dbReference type="Pfam" id="PF13413">
    <property type="entry name" value="HTH_25"/>
    <property type="match status" value="1"/>
</dbReference>
<feature type="compositionally biased region" description="Low complexity" evidence="1">
    <location>
        <begin position="266"/>
        <end position="286"/>
    </location>
</feature>
<feature type="compositionally biased region" description="Basic residues" evidence="1">
    <location>
        <begin position="287"/>
        <end position="297"/>
    </location>
</feature>
<dbReference type="InterPro" id="IPR010982">
    <property type="entry name" value="Lambda_DNA-bd_dom_sf"/>
</dbReference>
<dbReference type="RefSeq" id="WP_127708704.1">
    <property type="nucleotide sequence ID" value="NZ_SACO01000005.1"/>
</dbReference>
<dbReference type="SUPFAM" id="SSF47413">
    <property type="entry name" value="lambda repressor-like DNA-binding domains"/>
    <property type="match status" value="1"/>
</dbReference>
<name>A0A437N6C5_9SPHN</name>
<evidence type="ECO:0000313" key="4">
    <source>
        <dbReference type="Proteomes" id="UP000282837"/>
    </source>
</evidence>
<comment type="caution">
    <text evidence="3">The sequence shown here is derived from an EMBL/GenBank/DDBJ whole genome shotgun (WGS) entry which is preliminary data.</text>
</comment>
<sequence length="321" mass="32736">MSAQEQGTSGLPQGVGAKLRAAREAAGLSLGDLAAQSRIRERHLQALEEGDLAALPGRTYALGFAKTFANMVGLDAAAISAETAKELDRLAGAVEAETEAAFAPGDPARVPSSGFAWAAALAVAVAGVGGYVWWQNTSSPAVGLPSLLPSETPSVAPVAAPSAEPSEAPSAEASAQPSGPVVFTAEDDKLWVKFYDGKGQQLLQKLMAKGETYTLPEGVENPQLWTGRPEALSITIGGQAVPKIAEKQKTVKDVPVSAEALLARAATPAPTESASAAATEAAVTKPVVRKPFPRPRRSTAAGDSVPAPQATAASNPSTVSQ</sequence>
<evidence type="ECO:0000259" key="2">
    <source>
        <dbReference type="SMART" id="SM00530"/>
    </source>
</evidence>
<proteinExistence type="predicted"/>
<dbReference type="AlphaFoldDB" id="A0A437N6C5"/>
<dbReference type="InterPro" id="IPR050400">
    <property type="entry name" value="Bact_Cytoskel_RodZ"/>
</dbReference>
<dbReference type="OrthoDB" id="9790252at2"/>
<dbReference type="GO" id="GO:0003677">
    <property type="term" value="F:DNA binding"/>
    <property type="evidence" value="ECO:0007669"/>
    <property type="project" value="InterPro"/>
</dbReference>
<dbReference type="Proteomes" id="UP000282837">
    <property type="component" value="Unassembled WGS sequence"/>
</dbReference>
<dbReference type="PANTHER" id="PTHR34475">
    <property type="match status" value="1"/>
</dbReference>
<keyword evidence="4" id="KW-1185">Reference proteome</keyword>
<dbReference type="InterPro" id="IPR025194">
    <property type="entry name" value="RodZ-like_C"/>
</dbReference>
<feature type="compositionally biased region" description="Low complexity" evidence="1">
    <location>
        <begin position="153"/>
        <end position="178"/>
    </location>
</feature>
<dbReference type="InterPro" id="IPR001387">
    <property type="entry name" value="Cro/C1-type_HTH"/>
</dbReference>
<gene>
    <name evidence="3" type="ORF">EOE18_09255</name>
</gene>
<dbReference type="PANTHER" id="PTHR34475:SF1">
    <property type="entry name" value="CYTOSKELETON PROTEIN RODZ"/>
    <property type="match status" value="1"/>
</dbReference>
<feature type="region of interest" description="Disordered" evidence="1">
    <location>
        <begin position="153"/>
        <end position="179"/>
    </location>
</feature>
<dbReference type="Gene3D" id="1.10.260.40">
    <property type="entry name" value="lambda repressor-like DNA-binding domains"/>
    <property type="match status" value="1"/>
</dbReference>
<feature type="domain" description="HTH cro/C1-type" evidence="2">
    <location>
        <begin position="18"/>
        <end position="74"/>
    </location>
</feature>
<evidence type="ECO:0000256" key="1">
    <source>
        <dbReference type="SAM" id="MobiDB-lite"/>
    </source>
</evidence>
<reference evidence="3 4" key="1">
    <citation type="submission" date="2019-01" db="EMBL/GenBank/DDBJ databases">
        <authorList>
            <person name="Chen W.-M."/>
        </authorList>
    </citation>
    <scope>NUCLEOTIDE SEQUENCE [LARGE SCALE GENOMIC DNA]</scope>
    <source>
        <strain evidence="3 4">FSY-9</strain>
    </source>
</reference>
<dbReference type="SMART" id="SM00530">
    <property type="entry name" value="HTH_XRE"/>
    <property type="match status" value="1"/>
</dbReference>
<protein>
    <submittedName>
        <fullName evidence="3">Helix-turn-helix domain-containing protein</fullName>
    </submittedName>
</protein>
<evidence type="ECO:0000313" key="3">
    <source>
        <dbReference type="EMBL" id="RVU05474.1"/>
    </source>
</evidence>
<dbReference type="CDD" id="cd00093">
    <property type="entry name" value="HTH_XRE"/>
    <property type="match status" value="1"/>
</dbReference>
<organism evidence="3 4">
    <name type="scientific">Novosphingobium umbonatum</name>
    <dbReference type="NCBI Taxonomy" id="1908524"/>
    <lineage>
        <taxon>Bacteria</taxon>
        <taxon>Pseudomonadati</taxon>
        <taxon>Pseudomonadota</taxon>
        <taxon>Alphaproteobacteria</taxon>
        <taxon>Sphingomonadales</taxon>
        <taxon>Sphingomonadaceae</taxon>
        <taxon>Novosphingobium</taxon>
    </lineage>
</organism>
<feature type="compositionally biased region" description="Polar residues" evidence="1">
    <location>
        <begin position="311"/>
        <end position="321"/>
    </location>
</feature>
<feature type="region of interest" description="Disordered" evidence="1">
    <location>
        <begin position="266"/>
        <end position="321"/>
    </location>
</feature>
<accession>A0A437N6C5</accession>
<dbReference type="EMBL" id="SACO01000005">
    <property type="protein sequence ID" value="RVU05474.1"/>
    <property type="molecule type" value="Genomic_DNA"/>
</dbReference>
<dbReference type="Pfam" id="PF13464">
    <property type="entry name" value="RodZ_C"/>
    <property type="match status" value="1"/>
</dbReference>